<dbReference type="Gene3D" id="3.40.50.300">
    <property type="entry name" value="P-loop containing nucleotide triphosphate hydrolases"/>
    <property type="match status" value="1"/>
</dbReference>
<proteinExistence type="predicted"/>
<dbReference type="InterPro" id="IPR003593">
    <property type="entry name" value="AAA+_ATPase"/>
</dbReference>
<gene>
    <name evidence="5" type="ORF">ACFSX4_07540</name>
</gene>
<sequence length="301" mass="34225">MILNAENVDKSFGRKKAVDGVSLNIKAGTIHGLLGSNGAGKTTFMKVLSGIYKADKGTVRYDTHNVFENTDVKSDLMFIHDIPYFFRGARLSDMARFYRSMYPNFSDKRFNQLAEHFKLSPKVQLSSLSKGMKRQASFILAFSSRPKVMLLDEPFDGLDPIIRRQVKNIMLQDIANHNMTVIASSHNLREMEDLCDSVSIMHHGKLLFHRELSDIKGTHCKLQMAFKTLPDASFYKDLGVVQQSVKGRIVTCIIKGDLEHIEEKVTKYNPLMYDILPLTLEEIFAYEMGEQGYEISNIIVE</sequence>
<protein>
    <submittedName>
        <fullName evidence="5">ABC transporter ATP-binding protein</fullName>
    </submittedName>
</protein>
<dbReference type="InterPro" id="IPR003439">
    <property type="entry name" value="ABC_transporter-like_ATP-bd"/>
</dbReference>
<dbReference type="CDD" id="cd03230">
    <property type="entry name" value="ABC_DR_subfamily_A"/>
    <property type="match status" value="1"/>
</dbReference>
<dbReference type="PROSITE" id="PS50893">
    <property type="entry name" value="ABC_TRANSPORTER_2"/>
    <property type="match status" value="1"/>
</dbReference>
<dbReference type="GO" id="GO:0005524">
    <property type="term" value="F:ATP binding"/>
    <property type="evidence" value="ECO:0007669"/>
    <property type="project" value="UniProtKB-KW"/>
</dbReference>
<dbReference type="InterPro" id="IPR051782">
    <property type="entry name" value="ABC_Transporter_VariousFunc"/>
</dbReference>
<keyword evidence="2" id="KW-0547">Nucleotide-binding</keyword>
<dbReference type="RefSeq" id="WP_377773143.1">
    <property type="nucleotide sequence ID" value="NZ_JBHUOQ010000001.1"/>
</dbReference>
<dbReference type="PANTHER" id="PTHR42939">
    <property type="entry name" value="ABC TRANSPORTER ATP-BINDING PROTEIN ALBC-RELATED"/>
    <property type="match status" value="1"/>
</dbReference>
<keyword evidence="1" id="KW-0813">Transport</keyword>
<comment type="caution">
    <text evidence="5">The sequence shown here is derived from an EMBL/GenBank/DDBJ whole genome shotgun (WGS) entry which is preliminary data.</text>
</comment>
<dbReference type="Pfam" id="PF00005">
    <property type="entry name" value="ABC_tran"/>
    <property type="match status" value="1"/>
</dbReference>
<dbReference type="Proteomes" id="UP001597519">
    <property type="component" value="Unassembled WGS sequence"/>
</dbReference>
<evidence type="ECO:0000313" key="5">
    <source>
        <dbReference type="EMBL" id="MFD2830323.1"/>
    </source>
</evidence>
<name>A0ABW5WYL5_9STAP</name>
<dbReference type="PANTHER" id="PTHR42939:SF1">
    <property type="entry name" value="ABC TRANSPORTER ATP-BINDING PROTEIN ALBC-RELATED"/>
    <property type="match status" value="1"/>
</dbReference>
<reference evidence="6" key="1">
    <citation type="journal article" date="2019" name="Int. J. Syst. Evol. Microbiol.">
        <title>The Global Catalogue of Microorganisms (GCM) 10K type strain sequencing project: providing services to taxonomists for standard genome sequencing and annotation.</title>
        <authorList>
            <consortium name="The Broad Institute Genomics Platform"/>
            <consortium name="The Broad Institute Genome Sequencing Center for Infectious Disease"/>
            <person name="Wu L."/>
            <person name="Ma J."/>
        </authorList>
    </citation>
    <scope>NUCLEOTIDE SEQUENCE [LARGE SCALE GENOMIC DNA]</scope>
    <source>
        <strain evidence="6">KCTC 33575</strain>
    </source>
</reference>
<keyword evidence="3 5" id="KW-0067">ATP-binding</keyword>
<evidence type="ECO:0000313" key="6">
    <source>
        <dbReference type="Proteomes" id="UP001597519"/>
    </source>
</evidence>
<dbReference type="SUPFAM" id="SSF52540">
    <property type="entry name" value="P-loop containing nucleoside triphosphate hydrolases"/>
    <property type="match status" value="1"/>
</dbReference>
<dbReference type="InterPro" id="IPR027417">
    <property type="entry name" value="P-loop_NTPase"/>
</dbReference>
<evidence type="ECO:0000256" key="1">
    <source>
        <dbReference type="ARBA" id="ARBA00022448"/>
    </source>
</evidence>
<feature type="domain" description="ABC transporter" evidence="4">
    <location>
        <begin position="3"/>
        <end position="228"/>
    </location>
</feature>
<evidence type="ECO:0000256" key="3">
    <source>
        <dbReference type="ARBA" id="ARBA00022840"/>
    </source>
</evidence>
<dbReference type="EMBL" id="JBHUOQ010000001">
    <property type="protein sequence ID" value="MFD2830323.1"/>
    <property type="molecule type" value="Genomic_DNA"/>
</dbReference>
<dbReference type="SMART" id="SM00382">
    <property type="entry name" value="AAA"/>
    <property type="match status" value="1"/>
</dbReference>
<accession>A0ABW5WYL5</accession>
<organism evidence="5 6">
    <name type="scientific">Corticicoccus populi</name>
    <dbReference type="NCBI Taxonomy" id="1812821"/>
    <lineage>
        <taxon>Bacteria</taxon>
        <taxon>Bacillati</taxon>
        <taxon>Bacillota</taxon>
        <taxon>Bacilli</taxon>
        <taxon>Bacillales</taxon>
        <taxon>Staphylococcaceae</taxon>
        <taxon>Corticicoccus</taxon>
    </lineage>
</organism>
<keyword evidence="6" id="KW-1185">Reference proteome</keyword>
<evidence type="ECO:0000256" key="2">
    <source>
        <dbReference type="ARBA" id="ARBA00022741"/>
    </source>
</evidence>
<evidence type="ECO:0000259" key="4">
    <source>
        <dbReference type="PROSITE" id="PS50893"/>
    </source>
</evidence>